<dbReference type="InterPro" id="IPR050339">
    <property type="entry name" value="CC_SR_Kinase"/>
</dbReference>
<dbReference type="InterPro" id="IPR011009">
    <property type="entry name" value="Kinase-like_dom_sf"/>
</dbReference>
<name>A0A8K0R0N6_9PLEO</name>
<dbReference type="OrthoDB" id="4062651at2759"/>
<feature type="region of interest" description="Disordered" evidence="5">
    <location>
        <begin position="396"/>
        <end position="432"/>
    </location>
</feature>
<comment type="caution">
    <text evidence="7">The sequence shown here is derived from an EMBL/GenBank/DDBJ whole genome shotgun (WGS) entry which is preliminary data.</text>
</comment>
<evidence type="ECO:0000256" key="3">
    <source>
        <dbReference type="ARBA" id="ARBA00022777"/>
    </source>
</evidence>
<evidence type="ECO:0000256" key="5">
    <source>
        <dbReference type="SAM" id="MobiDB-lite"/>
    </source>
</evidence>
<dbReference type="Gene3D" id="3.30.200.20">
    <property type="entry name" value="Phosphorylase Kinase, domain 1"/>
    <property type="match status" value="1"/>
</dbReference>
<dbReference type="InterPro" id="IPR000719">
    <property type="entry name" value="Prot_kinase_dom"/>
</dbReference>
<evidence type="ECO:0000256" key="4">
    <source>
        <dbReference type="ARBA" id="ARBA00022840"/>
    </source>
</evidence>
<organism evidence="7 8">
    <name type="scientific">Paraphoma chrysanthemicola</name>
    <dbReference type="NCBI Taxonomy" id="798071"/>
    <lineage>
        <taxon>Eukaryota</taxon>
        <taxon>Fungi</taxon>
        <taxon>Dikarya</taxon>
        <taxon>Ascomycota</taxon>
        <taxon>Pezizomycotina</taxon>
        <taxon>Dothideomycetes</taxon>
        <taxon>Pleosporomycetidae</taxon>
        <taxon>Pleosporales</taxon>
        <taxon>Pleosporineae</taxon>
        <taxon>Phaeosphaeriaceae</taxon>
        <taxon>Paraphoma</taxon>
    </lineage>
</organism>
<evidence type="ECO:0000313" key="8">
    <source>
        <dbReference type="Proteomes" id="UP000813461"/>
    </source>
</evidence>
<accession>A0A8K0R0N6</accession>
<dbReference type="GO" id="GO:0004672">
    <property type="term" value="F:protein kinase activity"/>
    <property type="evidence" value="ECO:0007669"/>
    <property type="project" value="InterPro"/>
</dbReference>
<dbReference type="GO" id="GO:0005524">
    <property type="term" value="F:ATP binding"/>
    <property type="evidence" value="ECO:0007669"/>
    <property type="project" value="UniProtKB-KW"/>
</dbReference>
<dbReference type="Proteomes" id="UP000813461">
    <property type="component" value="Unassembled WGS sequence"/>
</dbReference>
<sequence length="485" mass="54904">MMSDSQKAHEAWTKKFGKPQVELERHEPEPFVAIRRLGGGGAGTVYETRLDGIALALKCTYTRRLHEHALNEVKILAQLPGQRHQHIVELIGSFVHRQRCGYEIGLLIYPVAHCDLATFLEDMDALKAWMDYKKTDYDTKNSETTTAKNNAISAYQTLAAFWKDVPSSSSYSMTLEEMTGLYNALQRRLCTNFTCMASAVAYLHRHKVRHKDIKPSQFLLSPTGLWLTDFGWSADMSNVAHSATSNHDNITFRYHAPEREMGGSCSRREDVFSLGCTFLEMAIRLSQSPAETTQKWQSRTGERWSFQANLNEIGHWLRPFRHAPDRRAPYLATIIQEMMEQNPESRPTIEQVMESLSIEEFNVKSGEYELGTFASPCCPPIAGICALGFTRLRDREESYDNSTDSKTNGEPSLTASQRPNSQTPSDLTQRSLAPPGGSWTSFPDVNVYYWICCCCQACNSYEYDAGCPTCNNHWREACCSVFSPR</sequence>
<evidence type="ECO:0000259" key="6">
    <source>
        <dbReference type="PROSITE" id="PS50011"/>
    </source>
</evidence>
<dbReference type="GO" id="GO:0005634">
    <property type="term" value="C:nucleus"/>
    <property type="evidence" value="ECO:0007669"/>
    <property type="project" value="TreeGrafter"/>
</dbReference>
<reference evidence="7" key="1">
    <citation type="journal article" date="2021" name="Nat. Commun.">
        <title>Genetic determinants of endophytism in the Arabidopsis root mycobiome.</title>
        <authorList>
            <person name="Mesny F."/>
            <person name="Miyauchi S."/>
            <person name="Thiergart T."/>
            <person name="Pickel B."/>
            <person name="Atanasova L."/>
            <person name="Karlsson M."/>
            <person name="Huettel B."/>
            <person name="Barry K.W."/>
            <person name="Haridas S."/>
            <person name="Chen C."/>
            <person name="Bauer D."/>
            <person name="Andreopoulos W."/>
            <person name="Pangilinan J."/>
            <person name="LaButti K."/>
            <person name="Riley R."/>
            <person name="Lipzen A."/>
            <person name="Clum A."/>
            <person name="Drula E."/>
            <person name="Henrissat B."/>
            <person name="Kohler A."/>
            <person name="Grigoriev I.V."/>
            <person name="Martin F.M."/>
            <person name="Hacquard S."/>
        </authorList>
    </citation>
    <scope>NUCLEOTIDE SEQUENCE</scope>
    <source>
        <strain evidence="7">MPI-SDFR-AT-0120</strain>
    </source>
</reference>
<evidence type="ECO:0000256" key="2">
    <source>
        <dbReference type="ARBA" id="ARBA00022741"/>
    </source>
</evidence>
<dbReference type="EMBL" id="JAGMVJ010000016">
    <property type="protein sequence ID" value="KAH7079490.1"/>
    <property type="molecule type" value="Genomic_DNA"/>
</dbReference>
<feature type="compositionally biased region" description="Polar residues" evidence="5">
    <location>
        <begin position="400"/>
        <end position="431"/>
    </location>
</feature>
<dbReference type="PANTHER" id="PTHR11042">
    <property type="entry name" value="EUKARYOTIC TRANSLATION INITIATION FACTOR 2-ALPHA KINASE EIF2-ALPHA KINASE -RELATED"/>
    <property type="match status" value="1"/>
</dbReference>
<dbReference type="PROSITE" id="PS50011">
    <property type="entry name" value="PROTEIN_KINASE_DOM"/>
    <property type="match status" value="1"/>
</dbReference>
<protein>
    <submittedName>
        <fullName evidence="7">Kinase-like domain-containing protein</fullName>
    </submittedName>
</protein>
<evidence type="ECO:0000313" key="7">
    <source>
        <dbReference type="EMBL" id="KAH7079490.1"/>
    </source>
</evidence>
<dbReference type="CDD" id="cd00180">
    <property type="entry name" value="PKc"/>
    <property type="match status" value="1"/>
</dbReference>
<dbReference type="AlphaFoldDB" id="A0A8K0R0N6"/>
<dbReference type="GO" id="GO:0005737">
    <property type="term" value="C:cytoplasm"/>
    <property type="evidence" value="ECO:0007669"/>
    <property type="project" value="TreeGrafter"/>
</dbReference>
<dbReference type="PANTHER" id="PTHR11042:SF190">
    <property type="entry name" value="MITOSIS INHIBITOR PROTEIN KINASE MIK1"/>
    <property type="match status" value="1"/>
</dbReference>
<keyword evidence="2" id="KW-0547">Nucleotide-binding</keyword>
<dbReference type="Pfam" id="PF00069">
    <property type="entry name" value="Pkinase"/>
    <property type="match status" value="1"/>
</dbReference>
<dbReference type="SUPFAM" id="SSF56112">
    <property type="entry name" value="Protein kinase-like (PK-like)"/>
    <property type="match status" value="1"/>
</dbReference>
<gene>
    <name evidence="7" type="ORF">FB567DRAFT_123287</name>
</gene>
<evidence type="ECO:0000256" key="1">
    <source>
        <dbReference type="ARBA" id="ARBA00022679"/>
    </source>
</evidence>
<keyword evidence="1" id="KW-0808">Transferase</keyword>
<keyword evidence="4" id="KW-0067">ATP-binding</keyword>
<proteinExistence type="predicted"/>
<feature type="domain" description="Protein kinase" evidence="6">
    <location>
        <begin position="31"/>
        <end position="362"/>
    </location>
</feature>
<dbReference type="Gene3D" id="1.10.510.10">
    <property type="entry name" value="Transferase(Phosphotransferase) domain 1"/>
    <property type="match status" value="1"/>
</dbReference>
<keyword evidence="3 7" id="KW-0418">Kinase</keyword>
<keyword evidence="8" id="KW-1185">Reference proteome</keyword>